<evidence type="ECO:0000313" key="5">
    <source>
        <dbReference type="EMBL" id="SEA50499.1"/>
    </source>
</evidence>
<dbReference type="AlphaFoldDB" id="A0A1H4BQW2"/>
<evidence type="ECO:0000259" key="4">
    <source>
        <dbReference type="PROSITE" id="PS51160"/>
    </source>
</evidence>
<comment type="similarity">
    <text evidence="3">Belongs to the acylphosphatase family.</text>
</comment>
<organism evidence="5 6">
    <name type="scientific">Microbulbifer marinus</name>
    <dbReference type="NCBI Taxonomy" id="658218"/>
    <lineage>
        <taxon>Bacteria</taxon>
        <taxon>Pseudomonadati</taxon>
        <taxon>Pseudomonadota</taxon>
        <taxon>Gammaproteobacteria</taxon>
        <taxon>Cellvibrionales</taxon>
        <taxon>Microbulbiferaceae</taxon>
        <taxon>Microbulbifer</taxon>
    </lineage>
</organism>
<dbReference type="InterPro" id="IPR029465">
    <property type="entry name" value="ATPgrasp_TupA"/>
</dbReference>
<proteinExistence type="inferred from homology"/>
<name>A0A1H4BQW2_9GAMM</name>
<dbReference type="PANTHER" id="PTHR33393">
    <property type="entry name" value="POLYGLUTAMINE SYNTHESIS ACCESSORY PROTEIN RV0574C-RELATED"/>
    <property type="match status" value="1"/>
</dbReference>
<dbReference type="PROSITE" id="PS00151">
    <property type="entry name" value="ACYLPHOSPHATASE_2"/>
    <property type="match status" value="1"/>
</dbReference>
<evidence type="ECO:0000256" key="2">
    <source>
        <dbReference type="PROSITE-ProRule" id="PRU00520"/>
    </source>
</evidence>
<dbReference type="Gene3D" id="3.30.70.100">
    <property type="match status" value="1"/>
</dbReference>
<keyword evidence="2" id="KW-0378">Hydrolase</keyword>
<evidence type="ECO:0000256" key="1">
    <source>
        <dbReference type="ARBA" id="ARBA00005662"/>
    </source>
</evidence>
<dbReference type="RefSeq" id="WP_091391247.1">
    <property type="nucleotide sequence ID" value="NZ_FNQO01000007.1"/>
</dbReference>
<dbReference type="EC" id="3.6.1.7" evidence="2"/>
<evidence type="ECO:0000256" key="3">
    <source>
        <dbReference type="RuleBase" id="RU004168"/>
    </source>
</evidence>
<dbReference type="PANTHER" id="PTHR33393:SF13">
    <property type="entry name" value="PGA BIOSYNTHESIS PROTEIN CAPA"/>
    <property type="match status" value="1"/>
</dbReference>
<dbReference type="Pfam" id="PF09587">
    <property type="entry name" value="PGA_cap"/>
    <property type="match status" value="1"/>
</dbReference>
<feature type="domain" description="Acylphosphatase-like" evidence="4">
    <location>
        <begin position="334"/>
        <end position="420"/>
    </location>
</feature>
<feature type="active site" evidence="2">
    <location>
        <position position="349"/>
    </location>
</feature>
<dbReference type="Pfam" id="PF00708">
    <property type="entry name" value="Acylphosphatase"/>
    <property type="match status" value="1"/>
</dbReference>
<feature type="active site" evidence="2">
    <location>
        <position position="367"/>
    </location>
</feature>
<dbReference type="OrthoDB" id="5295388at2"/>
<gene>
    <name evidence="5" type="ORF">SAMN05216562_3412</name>
</gene>
<dbReference type="Proteomes" id="UP000198658">
    <property type="component" value="Unassembled WGS sequence"/>
</dbReference>
<dbReference type="STRING" id="658218.SAMN05216562_3412"/>
<dbReference type="InterPro" id="IPR017968">
    <property type="entry name" value="Acylphosphatase_CS"/>
</dbReference>
<dbReference type="GO" id="GO:0003998">
    <property type="term" value="F:acylphosphatase activity"/>
    <property type="evidence" value="ECO:0007669"/>
    <property type="project" value="UniProtKB-EC"/>
</dbReference>
<dbReference type="InterPro" id="IPR019079">
    <property type="entry name" value="Capsule_synth_CapA"/>
</dbReference>
<dbReference type="CDD" id="cd07381">
    <property type="entry name" value="MPP_CapA"/>
    <property type="match status" value="1"/>
</dbReference>
<dbReference type="EMBL" id="FNQO01000007">
    <property type="protein sequence ID" value="SEA50499.1"/>
    <property type="molecule type" value="Genomic_DNA"/>
</dbReference>
<dbReference type="SUPFAM" id="SSF54975">
    <property type="entry name" value="Acylphosphatase/BLUF domain-like"/>
    <property type="match status" value="1"/>
</dbReference>
<dbReference type="SUPFAM" id="SSF56059">
    <property type="entry name" value="Glutathione synthetase ATP-binding domain-like"/>
    <property type="match status" value="1"/>
</dbReference>
<comment type="catalytic activity">
    <reaction evidence="2">
        <text>an acyl phosphate + H2O = a carboxylate + phosphate + H(+)</text>
        <dbReference type="Rhea" id="RHEA:14965"/>
        <dbReference type="ChEBI" id="CHEBI:15377"/>
        <dbReference type="ChEBI" id="CHEBI:15378"/>
        <dbReference type="ChEBI" id="CHEBI:29067"/>
        <dbReference type="ChEBI" id="CHEBI:43474"/>
        <dbReference type="ChEBI" id="CHEBI:59918"/>
        <dbReference type="EC" id="3.6.1.7"/>
    </reaction>
</comment>
<dbReference type="SUPFAM" id="SSF56300">
    <property type="entry name" value="Metallo-dependent phosphatases"/>
    <property type="match status" value="1"/>
</dbReference>
<accession>A0A1H4BQW2</accession>
<sequence length="791" mass="90157">MVESFRITFCGDTSLGYYYLRRSRKKFSQAYDRLLNNPISFFEGVRPILEGSDEIIVNLETVLSHDPGKPIEGKQYPGCDDPDVTIEVLKRLGVTAVTLANNHTMDYGPDKLLAMIAKLNSNGIATIGAGINLEEARRPYRIEAKVGERVKSVYVFNGMRATRRYIKYGFFAEKDRPGIASTNFDEMEKGIQNIKASDPDSIVIVCPHWQGMDYRDINGNHQNWCRDIIDAGADHVVAHGTHKADKVENFAGGKIFYSIGNFIFNSPGRYKAKGADPKSLIVSLADIDGKQGFTINEIMTDNKESGFRVEAHKSYCDAPIGDNVQMSVLPNERTEKVIFKGKVQHVGFRKILKSYAESLSIRGWVRNLCDGDVEALLNGTEKALTELYAKVLSGRGMFLVTTLSRKVSNARVAPGFRIRSATTSKVEEKVNKKECINLILDLFDSPSNPDHPLDLPQKITDLINEKAKAFYKARITKNNFLRDNGFNKMQMSRLVENAQPNQLTHQMLRHIEKRKVPVLKAISFHSIMMQNSEEKRIGIPVFAWNLDHKTKAYEFADKIGLRRPDCNNEVCKFREIKQPGRPAVLKPVRATGTVGVAFYFDENHIRVLKNNLNFSSWREFTEYTNKYVIKDNVVTGGVRDRWIVEDMILEDLQLMTPARDIKFYSFYGKVVLILEIVRGENPRHCFWSRDGRRLTDTGKYDSETWIGDGVSVQQIEEVEKVSLNLPVPFMRIDMLKSVDGMVLGEFTPRPGQWDRFNQKYDRLLGEEYLQARSRLYQDLLNGKTFQHFPFG</sequence>
<reference evidence="6" key="1">
    <citation type="submission" date="2016-10" db="EMBL/GenBank/DDBJ databases">
        <authorList>
            <person name="Varghese N."/>
            <person name="Submissions S."/>
        </authorList>
    </citation>
    <scope>NUCLEOTIDE SEQUENCE [LARGE SCALE GENOMIC DNA]</scope>
    <source>
        <strain evidence="6">CGMCC 1.10657</strain>
    </source>
</reference>
<evidence type="ECO:0000313" key="6">
    <source>
        <dbReference type="Proteomes" id="UP000198658"/>
    </source>
</evidence>
<comment type="similarity">
    <text evidence="1">Belongs to the CapA family.</text>
</comment>
<dbReference type="SMART" id="SM00854">
    <property type="entry name" value="PGA_cap"/>
    <property type="match status" value="1"/>
</dbReference>
<keyword evidence="6" id="KW-1185">Reference proteome</keyword>
<dbReference type="InterPro" id="IPR036046">
    <property type="entry name" value="Acylphosphatase-like_dom_sf"/>
</dbReference>
<dbReference type="InterPro" id="IPR029052">
    <property type="entry name" value="Metallo-depent_PP-like"/>
</dbReference>
<dbReference type="Pfam" id="PF14305">
    <property type="entry name" value="ATPgrasp_TupA"/>
    <property type="match status" value="1"/>
</dbReference>
<protein>
    <recommendedName>
        <fullName evidence="2">acylphosphatase</fullName>
        <ecNumber evidence="2">3.6.1.7</ecNumber>
    </recommendedName>
</protein>
<dbReference type="Gene3D" id="3.60.21.10">
    <property type="match status" value="1"/>
</dbReference>
<dbReference type="InterPro" id="IPR001792">
    <property type="entry name" value="Acylphosphatase-like_dom"/>
</dbReference>
<dbReference type="PROSITE" id="PS51160">
    <property type="entry name" value="ACYLPHOSPHATASE_3"/>
    <property type="match status" value="1"/>
</dbReference>
<dbReference type="InterPro" id="IPR052169">
    <property type="entry name" value="CW_Biosynth-Accessory"/>
</dbReference>